<organism evidence="3 4">
    <name type="scientific">Caenorhabditis japonica</name>
    <dbReference type="NCBI Taxonomy" id="281687"/>
    <lineage>
        <taxon>Eukaryota</taxon>
        <taxon>Metazoa</taxon>
        <taxon>Ecdysozoa</taxon>
        <taxon>Nematoda</taxon>
        <taxon>Chromadorea</taxon>
        <taxon>Rhabditida</taxon>
        <taxon>Rhabditina</taxon>
        <taxon>Rhabditomorpha</taxon>
        <taxon>Rhabditoidea</taxon>
        <taxon>Rhabditidae</taxon>
        <taxon>Peloderinae</taxon>
        <taxon>Caenorhabditis</taxon>
    </lineage>
</organism>
<name>A0A8R1E7F1_CAEJA</name>
<dbReference type="Pfam" id="PF02206">
    <property type="entry name" value="WSN"/>
    <property type="match status" value="1"/>
</dbReference>
<dbReference type="EnsemblMetazoa" id="CJA21896a.1">
    <property type="protein sequence ID" value="CJA21896a.1"/>
    <property type="gene ID" value="WBGene00177468"/>
</dbReference>
<keyword evidence="4" id="KW-1185">Reference proteome</keyword>
<dbReference type="SMART" id="SM00248">
    <property type="entry name" value="ANK"/>
    <property type="match status" value="2"/>
</dbReference>
<dbReference type="Gene3D" id="1.25.40.20">
    <property type="entry name" value="Ankyrin repeat-containing domain"/>
    <property type="match status" value="1"/>
</dbReference>
<dbReference type="PROSITE" id="PS50088">
    <property type="entry name" value="ANK_REPEAT"/>
    <property type="match status" value="1"/>
</dbReference>
<keyword evidence="1" id="KW-0040">ANK repeat</keyword>
<reference evidence="3" key="2">
    <citation type="submission" date="2022-06" db="UniProtKB">
        <authorList>
            <consortium name="EnsemblMetazoa"/>
        </authorList>
    </citation>
    <scope>IDENTIFICATION</scope>
    <source>
        <strain evidence="3">DF5081</strain>
    </source>
</reference>
<evidence type="ECO:0000256" key="1">
    <source>
        <dbReference type="PROSITE-ProRule" id="PRU00023"/>
    </source>
</evidence>
<dbReference type="SMART" id="SM00453">
    <property type="entry name" value="WSN"/>
    <property type="match status" value="1"/>
</dbReference>
<proteinExistence type="predicted"/>
<dbReference type="Pfam" id="PF12796">
    <property type="entry name" value="Ank_2"/>
    <property type="match status" value="1"/>
</dbReference>
<feature type="domain" description="Domain of unknown function WSN" evidence="2">
    <location>
        <begin position="30"/>
        <end position="96"/>
    </location>
</feature>
<dbReference type="Proteomes" id="UP000005237">
    <property type="component" value="Unassembled WGS sequence"/>
</dbReference>
<reference evidence="4" key="1">
    <citation type="submission" date="2010-08" db="EMBL/GenBank/DDBJ databases">
        <authorList>
            <consortium name="Caenorhabditis japonica Sequencing Consortium"/>
            <person name="Wilson R.K."/>
        </authorList>
    </citation>
    <scope>NUCLEOTIDE SEQUENCE [LARGE SCALE GENOMIC DNA]</scope>
    <source>
        <strain evidence="4">DF5081</strain>
    </source>
</reference>
<dbReference type="AlphaFoldDB" id="A0A8R1E7F1"/>
<evidence type="ECO:0000313" key="3">
    <source>
        <dbReference type="EnsemblMetazoa" id="CJA21896a.1"/>
    </source>
</evidence>
<evidence type="ECO:0000313" key="4">
    <source>
        <dbReference type="Proteomes" id="UP000005237"/>
    </source>
</evidence>
<accession>A0A8R1E7F1</accession>
<dbReference type="SUPFAM" id="SSF48403">
    <property type="entry name" value="Ankyrin repeat"/>
    <property type="match status" value="1"/>
</dbReference>
<feature type="repeat" description="ANK" evidence="1">
    <location>
        <begin position="503"/>
        <end position="535"/>
    </location>
</feature>
<sequence length="619" mass="71828">KQKYENCNFFALPFSFFNRHSSTAPLPDTPAFSIFVDQLSIVARISNAIALQTELIRNSTDIETIMKELIPGGFLPLIRQVNLSQAIKVFDWLTGEVRAAKAVFNKMAKKNLQETLKLTKFLTDNIRILENLKEYKERTAEKFYSAMTDSNAMKPFKVCNKEFLDQGSAFYSLNLFKSEEQGHNILNLLRNLTNVQYASQFSECFAHIQSFREKLIHLPLYTSLADLNKIKKVKNVVKIFKQKADKFSLLDKFSKIVQEAMVEMKGIWSKLPLDFDSNGVSRILTLYSQHWYNANSGRMRKRITSGFVHPMDTIQVKEDLENSFFKNRVARKKGVSGLTKALNFYLKFAAESAKLEKAFAESVHFITNQMPIIERMNKTIEALLYFDSKNILKRLEDMTRDMEECSKKVDISFGLTSFPQFELANNYATKVFNRMNRLQKLSNAANNHIVHQKYVKVLKDFGELFMDTVEDKNVVIDCAREVNPVNLKKVLTRGAYVNVYSQYGNTALHTATQRGFPEIVQILITHGADRSLLNYQNKTAEQMLPKESDYTKMEQNVANRLRETVQIYEKLRMNKYRIRVPQEFPVSSYHIYMEDRTDDEFTDAFMEKFQHIVCAFHYS</sequence>
<dbReference type="InterPro" id="IPR036770">
    <property type="entry name" value="Ankyrin_rpt-contain_sf"/>
</dbReference>
<protein>
    <submittedName>
        <fullName evidence="3">ANK_REP_REGION domain-containing protein</fullName>
    </submittedName>
</protein>
<dbReference type="PANTHER" id="PTHR22956">
    <property type="entry name" value="ANKYRIN REPEAT-CONTAINING PROTEIN F37A4.4-RELATED-RELATED"/>
    <property type="match status" value="1"/>
</dbReference>
<dbReference type="PROSITE" id="PS50297">
    <property type="entry name" value="ANK_REP_REGION"/>
    <property type="match status" value="1"/>
</dbReference>
<dbReference type="InterPro" id="IPR003125">
    <property type="entry name" value="WSN"/>
</dbReference>
<dbReference type="InterPro" id="IPR053345">
    <property type="entry name" value="Ankyrin_repeat-containing"/>
</dbReference>
<evidence type="ECO:0000259" key="2">
    <source>
        <dbReference type="SMART" id="SM00453"/>
    </source>
</evidence>
<dbReference type="InterPro" id="IPR002110">
    <property type="entry name" value="Ankyrin_rpt"/>
</dbReference>